<comment type="caution">
    <text evidence="1">The sequence shown here is derived from an EMBL/GenBank/DDBJ whole genome shotgun (WGS) entry which is preliminary data.</text>
</comment>
<sequence>MYGSATHCPSFTLDIFFIAQTMSRHEDTDFVSFTEGPSIFITASELVFDRFGFQSVRG</sequence>
<name>A0A7W8E7N2_9BACT</name>
<evidence type="ECO:0000313" key="1">
    <source>
        <dbReference type="EMBL" id="MBB5060440.1"/>
    </source>
</evidence>
<accession>A0A7W8E7N2</accession>
<dbReference type="Proteomes" id="UP000540989">
    <property type="component" value="Unassembled WGS sequence"/>
</dbReference>
<keyword evidence="2" id="KW-1185">Reference proteome</keyword>
<dbReference type="EMBL" id="JACHIP010000013">
    <property type="protein sequence ID" value="MBB5060440.1"/>
    <property type="molecule type" value="Genomic_DNA"/>
</dbReference>
<organism evidence="1 2">
    <name type="scientific">Granulicella aggregans</name>
    <dbReference type="NCBI Taxonomy" id="474949"/>
    <lineage>
        <taxon>Bacteria</taxon>
        <taxon>Pseudomonadati</taxon>
        <taxon>Acidobacteriota</taxon>
        <taxon>Terriglobia</taxon>
        <taxon>Terriglobales</taxon>
        <taxon>Acidobacteriaceae</taxon>
        <taxon>Granulicella</taxon>
    </lineage>
</organism>
<proteinExistence type="predicted"/>
<protein>
    <submittedName>
        <fullName evidence="1">Uncharacterized protein</fullName>
    </submittedName>
</protein>
<gene>
    <name evidence="1" type="ORF">HDF16_005176</name>
</gene>
<reference evidence="1 2" key="1">
    <citation type="submission" date="2020-08" db="EMBL/GenBank/DDBJ databases">
        <title>Genomic Encyclopedia of Type Strains, Phase IV (KMG-V): Genome sequencing to study the core and pangenomes of soil and plant-associated prokaryotes.</title>
        <authorList>
            <person name="Whitman W."/>
        </authorList>
    </citation>
    <scope>NUCLEOTIDE SEQUENCE [LARGE SCALE GENOMIC DNA]</scope>
    <source>
        <strain evidence="1 2">M8UP14</strain>
    </source>
</reference>
<dbReference type="AlphaFoldDB" id="A0A7W8E7N2"/>
<evidence type="ECO:0000313" key="2">
    <source>
        <dbReference type="Proteomes" id="UP000540989"/>
    </source>
</evidence>